<feature type="region of interest" description="Disordered" evidence="1">
    <location>
        <begin position="1"/>
        <end position="25"/>
    </location>
</feature>
<dbReference type="PANTHER" id="PTHR21301">
    <property type="entry name" value="REVERSE TRANSCRIPTASE"/>
    <property type="match status" value="1"/>
</dbReference>
<proteinExistence type="predicted"/>
<dbReference type="Proteomes" id="UP000694892">
    <property type="component" value="Chromosome 3L"/>
</dbReference>
<evidence type="ECO:0000256" key="1">
    <source>
        <dbReference type="SAM" id="MobiDB-lite"/>
    </source>
</evidence>
<name>A0A974HTJ4_XENLA</name>
<dbReference type="PANTHER" id="PTHR21301:SF12">
    <property type="match status" value="1"/>
</dbReference>
<dbReference type="EMBL" id="CM004470">
    <property type="protein sequence ID" value="OCT89553.1"/>
    <property type="molecule type" value="Genomic_DNA"/>
</dbReference>
<evidence type="ECO:0000313" key="3">
    <source>
        <dbReference type="Proteomes" id="UP000694892"/>
    </source>
</evidence>
<gene>
    <name evidence="2" type="ORF">XELAEV_18018175mg</name>
</gene>
<sequence length="135" mass="15195">MVLPGKDTSITCSSSCGGGGGSSRVVTSSRSIKAVTISNLLGKPESQSTFLDVQVVNNNGALQTDTFKKKTDRKTLLRFDSYHPEHVKSSIPQRQDTRVRRIVQDEELCWMRCTEMLQSHMQDREYPVSVRESRM</sequence>
<protein>
    <submittedName>
        <fullName evidence="2">Uncharacterized protein</fullName>
    </submittedName>
</protein>
<accession>A0A974HTJ4</accession>
<evidence type="ECO:0000313" key="2">
    <source>
        <dbReference type="EMBL" id="OCT89553.1"/>
    </source>
</evidence>
<reference evidence="3" key="1">
    <citation type="journal article" date="2016" name="Nature">
        <title>Genome evolution in the allotetraploid frog Xenopus laevis.</title>
        <authorList>
            <person name="Session A.M."/>
            <person name="Uno Y."/>
            <person name="Kwon T."/>
            <person name="Chapman J.A."/>
            <person name="Toyoda A."/>
            <person name="Takahashi S."/>
            <person name="Fukui A."/>
            <person name="Hikosaka A."/>
            <person name="Suzuki A."/>
            <person name="Kondo M."/>
            <person name="van Heeringen S.J."/>
            <person name="Quigley I."/>
            <person name="Heinz S."/>
            <person name="Ogino H."/>
            <person name="Ochi H."/>
            <person name="Hellsten U."/>
            <person name="Lyons J.B."/>
            <person name="Simakov O."/>
            <person name="Putnam N."/>
            <person name="Stites J."/>
            <person name="Kuroki Y."/>
            <person name="Tanaka T."/>
            <person name="Michiue T."/>
            <person name="Watanabe M."/>
            <person name="Bogdanovic O."/>
            <person name="Lister R."/>
            <person name="Georgiou G."/>
            <person name="Paranjpe S.S."/>
            <person name="van Kruijsbergen I."/>
            <person name="Shu S."/>
            <person name="Carlson J."/>
            <person name="Kinoshita T."/>
            <person name="Ohta Y."/>
            <person name="Mawaribuchi S."/>
            <person name="Jenkins J."/>
            <person name="Grimwood J."/>
            <person name="Schmutz J."/>
            <person name="Mitros T."/>
            <person name="Mozaffari S.V."/>
            <person name="Suzuki Y."/>
            <person name="Haramoto Y."/>
            <person name="Yamamoto T.S."/>
            <person name="Takagi C."/>
            <person name="Heald R."/>
            <person name="Miller K."/>
            <person name="Haudenschild C."/>
            <person name="Kitzman J."/>
            <person name="Nakayama T."/>
            <person name="Izutsu Y."/>
            <person name="Robert J."/>
            <person name="Fortriede J."/>
            <person name="Burns K."/>
            <person name="Lotay V."/>
            <person name="Karimi K."/>
            <person name="Yasuoka Y."/>
            <person name="Dichmann D.S."/>
            <person name="Flajnik M.F."/>
            <person name="Houston D.W."/>
            <person name="Shendure J."/>
            <person name="DuPasquier L."/>
            <person name="Vize P.D."/>
            <person name="Zorn A.M."/>
            <person name="Ito M."/>
            <person name="Marcotte E.M."/>
            <person name="Wallingford J.B."/>
            <person name="Ito Y."/>
            <person name="Asashima M."/>
            <person name="Ueno N."/>
            <person name="Matsuda Y."/>
            <person name="Veenstra G.J."/>
            <person name="Fujiyama A."/>
            <person name="Harland R.M."/>
            <person name="Taira M."/>
            <person name="Rokhsar D.S."/>
        </authorList>
    </citation>
    <scope>NUCLEOTIDE SEQUENCE [LARGE SCALE GENOMIC DNA]</scope>
    <source>
        <strain evidence="3">J</strain>
    </source>
</reference>
<organism evidence="2 3">
    <name type="scientific">Xenopus laevis</name>
    <name type="common">African clawed frog</name>
    <dbReference type="NCBI Taxonomy" id="8355"/>
    <lineage>
        <taxon>Eukaryota</taxon>
        <taxon>Metazoa</taxon>
        <taxon>Chordata</taxon>
        <taxon>Craniata</taxon>
        <taxon>Vertebrata</taxon>
        <taxon>Euteleostomi</taxon>
        <taxon>Amphibia</taxon>
        <taxon>Batrachia</taxon>
        <taxon>Anura</taxon>
        <taxon>Pipoidea</taxon>
        <taxon>Pipidae</taxon>
        <taxon>Xenopodinae</taxon>
        <taxon>Xenopus</taxon>
        <taxon>Xenopus</taxon>
    </lineage>
</organism>
<dbReference type="AlphaFoldDB" id="A0A974HTJ4"/>